<dbReference type="GO" id="GO:0016887">
    <property type="term" value="F:ATP hydrolysis activity"/>
    <property type="evidence" value="ECO:0007669"/>
    <property type="project" value="InterPro"/>
</dbReference>
<dbReference type="RefSeq" id="WP_132401050.1">
    <property type="nucleotide sequence ID" value="NZ_SMKA01000004.1"/>
</dbReference>
<dbReference type="InterPro" id="IPR003439">
    <property type="entry name" value="ABC_transporter-like_ATP-bd"/>
</dbReference>
<evidence type="ECO:0000313" key="6">
    <source>
        <dbReference type="EMBL" id="TDC35047.1"/>
    </source>
</evidence>
<name>A0A4R4QHD0_9ACTN</name>
<dbReference type="OrthoDB" id="9804819at2"/>
<keyword evidence="7" id="KW-1185">Reference proteome</keyword>
<evidence type="ECO:0000313" key="7">
    <source>
        <dbReference type="Proteomes" id="UP000295075"/>
    </source>
</evidence>
<gene>
    <name evidence="6" type="ORF">E1261_02400</name>
</gene>
<dbReference type="Gene3D" id="3.40.50.300">
    <property type="entry name" value="P-loop containing nucleotide triphosphate hydrolases"/>
    <property type="match status" value="1"/>
</dbReference>
<keyword evidence="2" id="KW-0813">Transport</keyword>
<organism evidence="6 7">
    <name type="scientific">Kribbella albertanoniae</name>
    <dbReference type="NCBI Taxonomy" id="1266829"/>
    <lineage>
        <taxon>Bacteria</taxon>
        <taxon>Bacillati</taxon>
        <taxon>Actinomycetota</taxon>
        <taxon>Actinomycetes</taxon>
        <taxon>Propionibacteriales</taxon>
        <taxon>Kribbellaceae</taxon>
        <taxon>Kribbella</taxon>
    </lineage>
</organism>
<evidence type="ECO:0000256" key="1">
    <source>
        <dbReference type="ARBA" id="ARBA00005417"/>
    </source>
</evidence>
<dbReference type="Pfam" id="PF00005">
    <property type="entry name" value="ABC_tran"/>
    <property type="match status" value="1"/>
</dbReference>
<dbReference type="SUPFAM" id="SSF52540">
    <property type="entry name" value="P-loop containing nucleoside triphosphate hydrolases"/>
    <property type="match status" value="1"/>
</dbReference>
<dbReference type="PROSITE" id="PS50893">
    <property type="entry name" value="ABC_TRANSPORTER_2"/>
    <property type="match status" value="1"/>
</dbReference>
<dbReference type="InterPro" id="IPR017871">
    <property type="entry name" value="ABC_transporter-like_CS"/>
</dbReference>
<evidence type="ECO:0000256" key="3">
    <source>
        <dbReference type="ARBA" id="ARBA00022741"/>
    </source>
</evidence>
<dbReference type="PANTHER" id="PTHR43335:SF4">
    <property type="entry name" value="ABC TRANSPORTER, ATP-BINDING PROTEIN"/>
    <property type="match status" value="1"/>
</dbReference>
<keyword evidence="3" id="KW-0547">Nucleotide-binding</keyword>
<feature type="domain" description="ABC transporter" evidence="5">
    <location>
        <begin position="6"/>
        <end position="230"/>
    </location>
</feature>
<dbReference type="PANTHER" id="PTHR43335">
    <property type="entry name" value="ABC TRANSPORTER, ATP-BINDING PROTEIN"/>
    <property type="match status" value="1"/>
</dbReference>
<dbReference type="Proteomes" id="UP000295075">
    <property type="component" value="Unassembled WGS sequence"/>
</dbReference>
<dbReference type="InterPro" id="IPR003593">
    <property type="entry name" value="AAA+_ATPase"/>
</dbReference>
<evidence type="ECO:0000256" key="4">
    <source>
        <dbReference type="ARBA" id="ARBA00022840"/>
    </source>
</evidence>
<dbReference type="GO" id="GO:0005524">
    <property type="term" value="F:ATP binding"/>
    <property type="evidence" value="ECO:0007669"/>
    <property type="project" value="UniProtKB-KW"/>
</dbReference>
<proteinExistence type="inferred from homology"/>
<evidence type="ECO:0000259" key="5">
    <source>
        <dbReference type="PROSITE" id="PS50893"/>
    </source>
</evidence>
<protein>
    <submittedName>
        <fullName evidence="6">ABC transporter ATP-binding protein</fullName>
    </submittedName>
</protein>
<sequence length="300" mass="31610">MTTDSVVTHQLSRSFGSVKAVDAIDLEVRAGEVYGFLGANGAGKTTTLRMLVGLARPTSGKATVLGRPPGDPRALARTGILIEEPALYPYLSGRDNLAVVGRYTAVGARRVEAVLETVGLAEAAAKRVSRYSLGMRQRLGVGMALLKDPELLVLDEPANGLDPAGVVQMRELLAGLASDGRTVLLSSHALSEVGQICDRVGILAAGRLVAQGTLAEVRGEGALLITAEPQAEALDLLRKRFGPQAVRHQPPAIALTVSPDQAASVNRQLNDAGLDVSGVSWQERSMAEAFFDLTAKEDDR</sequence>
<keyword evidence="4 6" id="KW-0067">ATP-binding</keyword>
<evidence type="ECO:0000256" key="2">
    <source>
        <dbReference type="ARBA" id="ARBA00022448"/>
    </source>
</evidence>
<comment type="caution">
    <text evidence="6">The sequence shown here is derived from an EMBL/GenBank/DDBJ whole genome shotgun (WGS) entry which is preliminary data.</text>
</comment>
<accession>A0A4R4QHD0</accession>
<dbReference type="InterPro" id="IPR027417">
    <property type="entry name" value="P-loop_NTPase"/>
</dbReference>
<dbReference type="PROSITE" id="PS00211">
    <property type="entry name" value="ABC_TRANSPORTER_1"/>
    <property type="match status" value="1"/>
</dbReference>
<reference evidence="6 7" key="1">
    <citation type="submission" date="2019-03" db="EMBL/GenBank/DDBJ databases">
        <title>Draft genome sequences of novel Actinobacteria.</title>
        <authorList>
            <person name="Sahin N."/>
            <person name="Ay H."/>
            <person name="Saygin H."/>
        </authorList>
    </citation>
    <scope>NUCLEOTIDE SEQUENCE [LARGE SCALE GENOMIC DNA]</scope>
    <source>
        <strain evidence="6 7">JCM 30547</strain>
    </source>
</reference>
<dbReference type="EMBL" id="SMKA01000004">
    <property type="protein sequence ID" value="TDC35047.1"/>
    <property type="molecule type" value="Genomic_DNA"/>
</dbReference>
<dbReference type="AlphaFoldDB" id="A0A4R4QHD0"/>
<comment type="similarity">
    <text evidence="1">Belongs to the ABC transporter superfamily.</text>
</comment>
<dbReference type="CDD" id="cd03268">
    <property type="entry name" value="ABC_BcrA_bacitracin_resist"/>
    <property type="match status" value="1"/>
</dbReference>
<dbReference type="SMART" id="SM00382">
    <property type="entry name" value="AAA"/>
    <property type="match status" value="1"/>
</dbReference>